<feature type="domain" description="ABC3 transporter permease C-terminal" evidence="7">
    <location>
        <begin position="683"/>
        <end position="795"/>
    </location>
</feature>
<comment type="subcellular location">
    <subcellularLocation>
        <location evidence="1">Cell membrane</location>
        <topology evidence="1">Multi-pass membrane protein</topology>
    </subcellularLocation>
</comment>
<feature type="transmembrane region" description="Helical" evidence="6">
    <location>
        <begin position="378"/>
        <end position="403"/>
    </location>
</feature>
<evidence type="ECO:0000256" key="2">
    <source>
        <dbReference type="ARBA" id="ARBA00022475"/>
    </source>
</evidence>
<dbReference type="InterPro" id="IPR003838">
    <property type="entry name" value="ABC3_permease_C"/>
</dbReference>
<gene>
    <name evidence="9" type="ORF">NU887_09775</name>
</gene>
<keyword evidence="2" id="KW-1003">Cell membrane</keyword>
<feature type="transmembrane region" description="Helical" evidence="6">
    <location>
        <begin position="424"/>
        <end position="446"/>
    </location>
</feature>
<feature type="transmembrane region" description="Helical" evidence="6">
    <location>
        <begin position="21"/>
        <end position="43"/>
    </location>
</feature>
<dbReference type="AlphaFoldDB" id="A0A9X2P3R1"/>
<dbReference type="EMBL" id="JANSUY010000005">
    <property type="protein sequence ID" value="MCR9015323.1"/>
    <property type="molecule type" value="Genomic_DNA"/>
</dbReference>
<keyword evidence="3 6" id="KW-0812">Transmembrane</keyword>
<organism evidence="9 10">
    <name type="scientific">Aquiflexum gelatinilyticum</name>
    <dbReference type="NCBI Taxonomy" id="2961943"/>
    <lineage>
        <taxon>Bacteria</taxon>
        <taxon>Pseudomonadati</taxon>
        <taxon>Bacteroidota</taxon>
        <taxon>Cytophagia</taxon>
        <taxon>Cytophagales</taxon>
        <taxon>Cyclobacteriaceae</taxon>
        <taxon>Aquiflexum</taxon>
    </lineage>
</organism>
<feature type="transmembrane region" description="Helical" evidence="6">
    <location>
        <begin position="331"/>
        <end position="358"/>
    </location>
</feature>
<evidence type="ECO:0000256" key="5">
    <source>
        <dbReference type="ARBA" id="ARBA00023136"/>
    </source>
</evidence>
<proteinExistence type="predicted"/>
<evidence type="ECO:0000259" key="7">
    <source>
        <dbReference type="Pfam" id="PF02687"/>
    </source>
</evidence>
<feature type="domain" description="MacB-like periplasmic core" evidence="8">
    <location>
        <begin position="20"/>
        <end position="236"/>
    </location>
</feature>
<dbReference type="InterPro" id="IPR025857">
    <property type="entry name" value="MacB_PCD"/>
</dbReference>
<accession>A0A9X2P3R1</accession>
<reference evidence="9" key="1">
    <citation type="submission" date="2022-08" db="EMBL/GenBank/DDBJ databases">
        <authorList>
            <person name="Zhang D."/>
        </authorList>
    </citation>
    <scope>NUCLEOTIDE SEQUENCE</scope>
    <source>
        <strain evidence="9">XJ19-11</strain>
    </source>
</reference>
<protein>
    <submittedName>
        <fullName evidence="9">ABC transporter permease</fullName>
    </submittedName>
</protein>
<evidence type="ECO:0000313" key="9">
    <source>
        <dbReference type="EMBL" id="MCR9015323.1"/>
    </source>
</evidence>
<keyword evidence="10" id="KW-1185">Reference proteome</keyword>
<dbReference type="PANTHER" id="PTHR30572">
    <property type="entry name" value="MEMBRANE COMPONENT OF TRANSPORTER-RELATED"/>
    <property type="match status" value="1"/>
</dbReference>
<dbReference type="Proteomes" id="UP001142175">
    <property type="component" value="Unassembled WGS sequence"/>
</dbReference>
<feature type="transmembrane region" description="Helical" evidence="6">
    <location>
        <begin position="680"/>
        <end position="700"/>
    </location>
</feature>
<feature type="transmembrane region" description="Helical" evidence="6">
    <location>
        <begin position="735"/>
        <end position="755"/>
    </location>
</feature>
<dbReference type="PANTHER" id="PTHR30572:SF18">
    <property type="entry name" value="ABC-TYPE MACROLIDE FAMILY EXPORT SYSTEM PERMEASE COMPONENT 2"/>
    <property type="match status" value="1"/>
</dbReference>
<feature type="domain" description="MacB-like periplasmic core" evidence="8">
    <location>
        <begin position="437"/>
        <end position="643"/>
    </location>
</feature>
<dbReference type="InterPro" id="IPR050250">
    <property type="entry name" value="Macrolide_Exporter_MacB"/>
</dbReference>
<keyword evidence="4 6" id="KW-1133">Transmembrane helix</keyword>
<dbReference type="GO" id="GO:0005886">
    <property type="term" value="C:plasma membrane"/>
    <property type="evidence" value="ECO:0007669"/>
    <property type="project" value="UniProtKB-SubCell"/>
</dbReference>
<evidence type="ECO:0000256" key="1">
    <source>
        <dbReference type="ARBA" id="ARBA00004651"/>
    </source>
</evidence>
<feature type="transmembrane region" description="Helical" evidence="6">
    <location>
        <begin position="287"/>
        <end position="306"/>
    </location>
</feature>
<feature type="domain" description="ABC3 transporter permease C-terminal" evidence="7">
    <location>
        <begin position="291"/>
        <end position="405"/>
    </location>
</feature>
<comment type="caution">
    <text evidence="9">The sequence shown here is derived from an EMBL/GenBank/DDBJ whole genome shotgun (WGS) entry which is preliminary data.</text>
</comment>
<keyword evidence="5 6" id="KW-0472">Membrane</keyword>
<dbReference type="RefSeq" id="WP_258423180.1">
    <property type="nucleotide sequence ID" value="NZ_JANSUY010000005.1"/>
</dbReference>
<feature type="transmembrane region" description="Helical" evidence="6">
    <location>
        <begin position="767"/>
        <end position="789"/>
    </location>
</feature>
<sequence length="803" mass="90214">MWTYYLKIAWRNLRKNKLFSFLNISGLSIGMAVCIMIMLFVSYERDFDGFQTKNTYRLNEVQKWEGMVSPQKVALTMYPMGPTLLEEMPEVINFTRLTQGGEMVLRNGEKETSLKSILWADSSFFDLFDFRMLEGDPNSALKEPNSMVLTASSAKLIFGDEPAMGKTVFSSAQDSSYYRITGVMEDIPANSHLQFEGLTSFSTYFSPQAMGDWEANWYTTYLKLADGANISNLESKFPEYLVSHLGEERAKEFELFLQPIQEIHANSSEITHDYFNYRKFDGAYTQVFFYIALIVLFIAGINFVNLSSAKSIGRSMEIGVRKTSGASKPQLFIQFIGESIFISMIALFFAIGIVLLALPYLNQFSQRQLDFPLFSNPILLLNLILGAVVVGVLSGTYPAFYLSNFRPAKVLKGSPEVGNKKSEFRNALVVVQFAGAVFLIITTLFATQQIRFMQEKDLGFSHEQVLTIPLNQRFFSRYESMKQELLSNPAIEKVTGSGQRLGNNLHQTGIVFRGDGPERILSTSHIVVDPDYLDVYQIDLIAGRDFDQNISSDNGNAFIINESLAKELLKSEGNTRPIESLIGQSIGLAWMDSVGQIVGISKDFNFNSLHHKIESLAIFNKKDWGYSEVSVKIKGDAAPAAIAHIESVWNTMIPEEEFQYKFLDDHFNEMYRSDQTLNTIVGMLTLLSILISCLGLFGLVSFTTEQRVKEIGIRKVLGASVGGVVVMLSKDFMKLILAAILIAIPISWYVVDSWIQDFAYRIAIEWWVFLLAGMIAIVIALATVSSHAFKAAMMNPVDSLKSE</sequence>
<name>A0A9X2P3R1_9BACT</name>
<dbReference type="Pfam" id="PF12704">
    <property type="entry name" value="MacB_PCD"/>
    <property type="match status" value="2"/>
</dbReference>
<evidence type="ECO:0000256" key="4">
    <source>
        <dbReference type="ARBA" id="ARBA00022989"/>
    </source>
</evidence>
<evidence type="ECO:0000256" key="3">
    <source>
        <dbReference type="ARBA" id="ARBA00022692"/>
    </source>
</evidence>
<evidence type="ECO:0000259" key="8">
    <source>
        <dbReference type="Pfam" id="PF12704"/>
    </source>
</evidence>
<dbReference type="Pfam" id="PF02687">
    <property type="entry name" value="FtsX"/>
    <property type="match status" value="2"/>
</dbReference>
<evidence type="ECO:0000256" key="6">
    <source>
        <dbReference type="SAM" id="Phobius"/>
    </source>
</evidence>
<evidence type="ECO:0000313" key="10">
    <source>
        <dbReference type="Proteomes" id="UP001142175"/>
    </source>
</evidence>
<dbReference type="GO" id="GO:0022857">
    <property type="term" value="F:transmembrane transporter activity"/>
    <property type="evidence" value="ECO:0007669"/>
    <property type="project" value="TreeGrafter"/>
</dbReference>